<feature type="domain" description="Isochorismatase-like" evidence="3">
    <location>
        <begin position="4"/>
        <end position="137"/>
    </location>
</feature>
<name>A0A1B2DS99_9BACL</name>
<evidence type="ECO:0000256" key="1">
    <source>
        <dbReference type="ARBA" id="ARBA00006336"/>
    </source>
</evidence>
<dbReference type="PANTHER" id="PTHR43540:SF14">
    <property type="entry name" value="ISOCHORISMATASE"/>
    <property type="match status" value="1"/>
</dbReference>
<dbReference type="PANTHER" id="PTHR43540">
    <property type="entry name" value="PEROXYUREIDOACRYLATE/UREIDOACRYLATE AMIDOHYDROLASE-RELATED"/>
    <property type="match status" value="1"/>
</dbReference>
<comment type="similarity">
    <text evidence="1">Belongs to the isochorismatase family.</text>
</comment>
<dbReference type="InterPro" id="IPR036380">
    <property type="entry name" value="Isochorismatase-like_sf"/>
</dbReference>
<reference evidence="4" key="1">
    <citation type="submission" date="2016-08" db="EMBL/GenBank/DDBJ databases">
        <title>Complete Genome Seqeunce of Paenibacillus sp. BIHB 4019 from tea rhizoplane.</title>
        <authorList>
            <person name="Thakur R."/>
            <person name="Swarnkar M.K."/>
            <person name="Gulati A."/>
        </authorList>
    </citation>
    <scope>NUCLEOTIDE SEQUENCE [LARGE SCALE GENOMIC DNA]</scope>
    <source>
        <strain evidence="4">BIHB4019</strain>
    </source>
</reference>
<dbReference type="RefSeq" id="WP_099521485.1">
    <property type="nucleotide sequence ID" value="NZ_CP016808.1"/>
</dbReference>
<dbReference type="GO" id="GO:0016787">
    <property type="term" value="F:hydrolase activity"/>
    <property type="evidence" value="ECO:0007669"/>
    <property type="project" value="UniProtKB-KW"/>
</dbReference>
<proteinExistence type="inferred from homology"/>
<protein>
    <submittedName>
        <fullName evidence="4">Amidase</fullName>
    </submittedName>
</protein>
<evidence type="ECO:0000256" key="2">
    <source>
        <dbReference type="ARBA" id="ARBA00022801"/>
    </source>
</evidence>
<accession>A0A1B2DS99</accession>
<keyword evidence="2" id="KW-0378">Hydrolase</keyword>
<organism evidence="4">
    <name type="scientific">Paenibacillus sp. BIHB 4019</name>
    <dbReference type="NCBI Taxonomy" id="1870819"/>
    <lineage>
        <taxon>Bacteria</taxon>
        <taxon>Bacillati</taxon>
        <taxon>Bacillota</taxon>
        <taxon>Bacilli</taxon>
        <taxon>Bacillales</taxon>
        <taxon>Paenibacillaceae</taxon>
        <taxon>Paenibacillus</taxon>
    </lineage>
</organism>
<dbReference type="AlphaFoldDB" id="A0A1B2DS99"/>
<dbReference type="Pfam" id="PF00857">
    <property type="entry name" value="Isochorismatase"/>
    <property type="match status" value="1"/>
</dbReference>
<sequence length="177" mass="20503">MKQALIVIDVQEAFFNLPENYLYEKENLVLRINQWIAAARRAEVPVIFIQHTDYTHEEDEFYVGSPDWQLYHGLDIRSEDAVIRKTTWDSFHNTELPVVLEGKSIEQLIFAGAQTEFCLDTTIRAAYSRGYKSNILAKNSHSTLANAVLTAPQIIEHHEHIWNGRFVTIRGLDERVF</sequence>
<dbReference type="Gene3D" id="3.40.50.850">
    <property type="entry name" value="Isochorismatase-like"/>
    <property type="match status" value="1"/>
</dbReference>
<evidence type="ECO:0000259" key="3">
    <source>
        <dbReference type="Pfam" id="PF00857"/>
    </source>
</evidence>
<dbReference type="SUPFAM" id="SSF52499">
    <property type="entry name" value="Isochorismatase-like hydrolases"/>
    <property type="match status" value="1"/>
</dbReference>
<dbReference type="InterPro" id="IPR000868">
    <property type="entry name" value="Isochorismatase-like_dom"/>
</dbReference>
<dbReference type="EMBL" id="CP016808">
    <property type="protein sequence ID" value="ANY70592.1"/>
    <property type="molecule type" value="Genomic_DNA"/>
</dbReference>
<dbReference type="InterPro" id="IPR050272">
    <property type="entry name" value="Isochorismatase-like_hydrls"/>
</dbReference>
<evidence type="ECO:0000313" key="4">
    <source>
        <dbReference type="EMBL" id="ANY70592.1"/>
    </source>
</evidence>
<gene>
    <name evidence="4" type="ORF">BBD42_05710</name>
</gene>